<dbReference type="AlphaFoldDB" id="A0ABD2ZTB0"/>
<protein>
    <submittedName>
        <fullName evidence="2">Uncharacterized protein</fullName>
    </submittedName>
</protein>
<name>A0ABD2ZTB0_9GENT</name>
<feature type="compositionally biased region" description="Basic and acidic residues" evidence="1">
    <location>
        <begin position="97"/>
        <end position="150"/>
    </location>
</feature>
<proteinExistence type="predicted"/>
<evidence type="ECO:0000256" key="1">
    <source>
        <dbReference type="SAM" id="MobiDB-lite"/>
    </source>
</evidence>
<keyword evidence="3" id="KW-1185">Reference proteome</keyword>
<gene>
    <name evidence="2" type="ORF">ACH5RR_015491</name>
</gene>
<dbReference type="EMBL" id="JBJUIK010000007">
    <property type="protein sequence ID" value="KAL3522657.1"/>
    <property type="molecule type" value="Genomic_DNA"/>
</dbReference>
<feature type="region of interest" description="Disordered" evidence="1">
    <location>
        <begin position="72"/>
        <end position="150"/>
    </location>
</feature>
<sequence>MDYEGSRYSIDLNKDMKFDEDNFSSNSDELDKCIDDYEYDVDIREEVMSMTFESVNEADEFHNQYAKTKSFRTRKYNKPYANNERPQHDVSSGHIPARSEQEDDSIVRSREASEASKGFEEVNKEEQEGSKSETTDVSRHSSKDELQRQKYKSEIYYDQEDIAILVKVGLEALQLRMIAEELNVAAR</sequence>
<organism evidence="2 3">
    <name type="scientific">Cinchona calisaya</name>
    <dbReference type="NCBI Taxonomy" id="153742"/>
    <lineage>
        <taxon>Eukaryota</taxon>
        <taxon>Viridiplantae</taxon>
        <taxon>Streptophyta</taxon>
        <taxon>Embryophyta</taxon>
        <taxon>Tracheophyta</taxon>
        <taxon>Spermatophyta</taxon>
        <taxon>Magnoliopsida</taxon>
        <taxon>eudicotyledons</taxon>
        <taxon>Gunneridae</taxon>
        <taxon>Pentapetalae</taxon>
        <taxon>asterids</taxon>
        <taxon>lamiids</taxon>
        <taxon>Gentianales</taxon>
        <taxon>Rubiaceae</taxon>
        <taxon>Cinchonoideae</taxon>
        <taxon>Cinchoneae</taxon>
        <taxon>Cinchona</taxon>
    </lineage>
</organism>
<comment type="caution">
    <text evidence="2">The sequence shown here is derived from an EMBL/GenBank/DDBJ whole genome shotgun (WGS) entry which is preliminary data.</text>
</comment>
<dbReference type="Proteomes" id="UP001630127">
    <property type="component" value="Unassembled WGS sequence"/>
</dbReference>
<accession>A0ABD2ZTB0</accession>
<reference evidence="2 3" key="1">
    <citation type="submission" date="2024-11" db="EMBL/GenBank/DDBJ databases">
        <title>A near-complete genome assembly of Cinchona calisaya.</title>
        <authorList>
            <person name="Lian D.C."/>
            <person name="Zhao X.W."/>
            <person name="Wei L."/>
        </authorList>
    </citation>
    <scope>NUCLEOTIDE SEQUENCE [LARGE SCALE GENOMIC DNA]</scope>
    <source>
        <tissue evidence="2">Nenye</tissue>
    </source>
</reference>
<evidence type="ECO:0000313" key="3">
    <source>
        <dbReference type="Proteomes" id="UP001630127"/>
    </source>
</evidence>
<evidence type="ECO:0000313" key="2">
    <source>
        <dbReference type="EMBL" id="KAL3522657.1"/>
    </source>
</evidence>